<protein>
    <submittedName>
        <fullName evidence="1">Uncharacterized protein</fullName>
    </submittedName>
</protein>
<organism evidence="1 2">
    <name type="scientific">Arctium lappa</name>
    <name type="common">Greater burdock</name>
    <name type="synonym">Lappa major</name>
    <dbReference type="NCBI Taxonomy" id="4217"/>
    <lineage>
        <taxon>Eukaryota</taxon>
        <taxon>Viridiplantae</taxon>
        <taxon>Streptophyta</taxon>
        <taxon>Embryophyta</taxon>
        <taxon>Tracheophyta</taxon>
        <taxon>Spermatophyta</taxon>
        <taxon>Magnoliopsida</taxon>
        <taxon>eudicotyledons</taxon>
        <taxon>Gunneridae</taxon>
        <taxon>Pentapetalae</taxon>
        <taxon>asterids</taxon>
        <taxon>campanulids</taxon>
        <taxon>Asterales</taxon>
        <taxon>Asteraceae</taxon>
        <taxon>Carduoideae</taxon>
        <taxon>Cardueae</taxon>
        <taxon>Arctiinae</taxon>
        <taxon>Arctium</taxon>
    </lineage>
</organism>
<evidence type="ECO:0000313" key="1">
    <source>
        <dbReference type="EMBL" id="KAI3747836.1"/>
    </source>
</evidence>
<reference evidence="1 2" key="2">
    <citation type="journal article" date="2022" name="Mol. Ecol. Resour.">
        <title>The genomes of chicory, endive, great burdock and yacon provide insights into Asteraceae paleo-polyploidization history and plant inulin production.</title>
        <authorList>
            <person name="Fan W."/>
            <person name="Wang S."/>
            <person name="Wang H."/>
            <person name="Wang A."/>
            <person name="Jiang F."/>
            <person name="Liu H."/>
            <person name="Zhao H."/>
            <person name="Xu D."/>
            <person name="Zhang Y."/>
        </authorList>
    </citation>
    <scope>NUCLEOTIDE SEQUENCE [LARGE SCALE GENOMIC DNA]</scope>
    <source>
        <strain evidence="2">cv. Niubang</strain>
    </source>
</reference>
<sequence>MSRITTYYFTPRPTRRFCPLLFVSQEHSYLVIVGLVGLARRPQSRATNVFPRKQLDSLLANSVRTHGVLPNVQTLMASVLFLRD</sequence>
<gene>
    <name evidence="1" type="ORF">L6452_10518</name>
</gene>
<comment type="caution">
    <text evidence="1">The sequence shown here is derived from an EMBL/GenBank/DDBJ whole genome shotgun (WGS) entry which is preliminary data.</text>
</comment>
<reference evidence="2" key="1">
    <citation type="journal article" date="2022" name="Mol. Ecol. Resour.">
        <title>The genomes of chicory, endive, great burdock and yacon provide insights into Asteraceae palaeo-polyploidization history and plant inulin production.</title>
        <authorList>
            <person name="Fan W."/>
            <person name="Wang S."/>
            <person name="Wang H."/>
            <person name="Wang A."/>
            <person name="Jiang F."/>
            <person name="Liu H."/>
            <person name="Zhao H."/>
            <person name="Xu D."/>
            <person name="Zhang Y."/>
        </authorList>
    </citation>
    <scope>NUCLEOTIDE SEQUENCE [LARGE SCALE GENOMIC DNA]</scope>
    <source>
        <strain evidence="2">cv. Niubang</strain>
    </source>
</reference>
<evidence type="ECO:0000313" key="2">
    <source>
        <dbReference type="Proteomes" id="UP001055879"/>
    </source>
</evidence>
<proteinExistence type="predicted"/>
<dbReference type="EMBL" id="CM042049">
    <property type="protein sequence ID" value="KAI3747836.1"/>
    <property type="molecule type" value="Genomic_DNA"/>
</dbReference>
<name>A0ACB9DNN6_ARCLA</name>
<keyword evidence="2" id="KW-1185">Reference proteome</keyword>
<dbReference type="Proteomes" id="UP001055879">
    <property type="component" value="Linkage Group LG03"/>
</dbReference>
<accession>A0ACB9DNN6</accession>